<evidence type="ECO:0000313" key="2">
    <source>
        <dbReference type="EMBL" id="EOY08714.1"/>
    </source>
</evidence>
<dbReference type="Pfam" id="PF07727">
    <property type="entry name" value="RVT_2"/>
    <property type="match status" value="1"/>
</dbReference>
<gene>
    <name evidence="2" type="ORF">TCM_023795</name>
</gene>
<keyword evidence="3" id="KW-1185">Reference proteome</keyword>
<sequence length="153" mass="17554">MFVEASRRLSRARWGVPSRDTISNFVSYDSLSPSYRAFVLFVSSISIPQGWQKPYHDPKWKEAMIEEMKALVKNETWELVTPPLGKKPVGCKWVFIVKHKADGSVERYKAKLVAKGFTQTYGVDYQETFALVAKMNTIRIMLSCAANLDWDLQ</sequence>
<dbReference type="Proteomes" id="UP000026915">
    <property type="component" value="Chromosome 5"/>
</dbReference>
<dbReference type="PANTHER" id="PTHR43383:SF2">
    <property type="entry name" value="AMIDOHYDROLASE 2 FAMILY PROTEIN"/>
    <property type="match status" value="1"/>
</dbReference>
<feature type="domain" description="Reverse transcriptase Ty1/copia-type" evidence="1">
    <location>
        <begin position="74"/>
        <end position="151"/>
    </location>
</feature>
<protein>
    <submittedName>
        <fullName evidence="2">Cysteine-rich RLK (RECEPTOR-like protein kinase) 8, putative</fullName>
    </submittedName>
</protein>
<dbReference type="AlphaFoldDB" id="A0A061F2J6"/>
<dbReference type="Gramene" id="EOY08714">
    <property type="protein sequence ID" value="EOY08714"/>
    <property type="gene ID" value="TCM_023795"/>
</dbReference>
<dbReference type="InterPro" id="IPR013103">
    <property type="entry name" value="RVT_2"/>
</dbReference>
<dbReference type="HOGENOM" id="CLU_1716537_0_0_1"/>
<dbReference type="GO" id="GO:0016301">
    <property type="term" value="F:kinase activity"/>
    <property type="evidence" value="ECO:0007669"/>
    <property type="project" value="UniProtKB-KW"/>
</dbReference>
<organism evidence="2 3">
    <name type="scientific">Theobroma cacao</name>
    <name type="common">Cacao</name>
    <name type="synonym">Cocoa</name>
    <dbReference type="NCBI Taxonomy" id="3641"/>
    <lineage>
        <taxon>Eukaryota</taxon>
        <taxon>Viridiplantae</taxon>
        <taxon>Streptophyta</taxon>
        <taxon>Embryophyta</taxon>
        <taxon>Tracheophyta</taxon>
        <taxon>Spermatophyta</taxon>
        <taxon>Magnoliopsida</taxon>
        <taxon>eudicotyledons</taxon>
        <taxon>Gunneridae</taxon>
        <taxon>Pentapetalae</taxon>
        <taxon>rosids</taxon>
        <taxon>malvids</taxon>
        <taxon>Malvales</taxon>
        <taxon>Malvaceae</taxon>
        <taxon>Byttnerioideae</taxon>
        <taxon>Theobroma</taxon>
    </lineage>
</organism>
<keyword evidence="2" id="KW-0418">Kinase</keyword>
<dbReference type="OMA" id="HETSAWI"/>
<accession>A0A061F2J6</accession>
<dbReference type="eggNOG" id="KOG0017">
    <property type="taxonomic scope" value="Eukaryota"/>
</dbReference>
<keyword evidence="2" id="KW-0808">Transferase</keyword>
<name>A0A061F2J6_THECC</name>
<evidence type="ECO:0000313" key="3">
    <source>
        <dbReference type="Proteomes" id="UP000026915"/>
    </source>
</evidence>
<reference evidence="2 3" key="1">
    <citation type="journal article" date="2013" name="Genome Biol.">
        <title>The genome sequence of the most widely cultivated cacao type and its use to identify candidate genes regulating pod color.</title>
        <authorList>
            <person name="Motamayor J.C."/>
            <person name="Mockaitis K."/>
            <person name="Schmutz J."/>
            <person name="Haiminen N."/>
            <person name="Iii D.L."/>
            <person name="Cornejo O."/>
            <person name="Findley S.D."/>
            <person name="Zheng P."/>
            <person name="Utro F."/>
            <person name="Royaert S."/>
            <person name="Saski C."/>
            <person name="Jenkins J."/>
            <person name="Podicheti R."/>
            <person name="Zhao M."/>
            <person name="Scheffler B.E."/>
            <person name="Stack J.C."/>
            <person name="Feltus F.A."/>
            <person name="Mustiga G.M."/>
            <person name="Amores F."/>
            <person name="Phillips W."/>
            <person name="Marelli J.P."/>
            <person name="May G.D."/>
            <person name="Shapiro H."/>
            <person name="Ma J."/>
            <person name="Bustamante C.D."/>
            <person name="Schnell R.J."/>
            <person name="Main D."/>
            <person name="Gilbert D."/>
            <person name="Parida L."/>
            <person name="Kuhn D.N."/>
        </authorList>
    </citation>
    <scope>NUCLEOTIDE SEQUENCE [LARGE SCALE GENOMIC DNA]</scope>
    <source>
        <strain evidence="3">cv. Matina 1-6</strain>
    </source>
</reference>
<evidence type="ECO:0000259" key="1">
    <source>
        <dbReference type="Pfam" id="PF07727"/>
    </source>
</evidence>
<proteinExistence type="predicted"/>
<dbReference type="EMBL" id="CM001883">
    <property type="protein sequence ID" value="EOY08714.1"/>
    <property type="molecule type" value="Genomic_DNA"/>
</dbReference>
<dbReference type="STRING" id="3641.A0A061F2J6"/>
<dbReference type="InParanoid" id="A0A061F2J6"/>
<dbReference type="PANTHER" id="PTHR43383">
    <property type="entry name" value="NODULIN 6"/>
    <property type="match status" value="1"/>
</dbReference>